<dbReference type="KEGG" id="ahel:Q31a_14150"/>
<evidence type="ECO:0000313" key="2">
    <source>
        <dbReference type="Proteomes" id="UP000318017"/>
    </source>
</evidence>
<dbReference type="AlphaFoldDB" id="A0A518G3J8"/>
<accession>A0A518G3J8</accession>
<gene>
    <name evidence="1" type="ORF">Q31a_14150</name>
</gene>
<evidence type="ECO:0008006" key="3">
    <source>
        <dbReference type="Google" id="ProtNLM"/>
    </source>
</evidence>
<evidence type="ECO:0000313" key="1">
    <source>
        <dbReference type="EMBL" id="QDV23119.1"/>
    </source>
</evidence>
<dbReference type="OrthoDB" id="229728at2"/>
<organism evidence="1 2">
    <name type="scientific">Aureliella helgolandensis</name>
    <dbReference type="NCBI Taxonomy" id="2527968"/>
    <lineage>
        <taxon>Bacteria</taxon>
        <taxon>Pseudomonadati</taxon>
        <taxon>Planctomycetota</taxon>
        <taxon>Planctomycetia</taxon>
        <taxon>Pirellulales</taxon>
        <taxon>Pirellulaceae</taxon>
        <taxon>Aureliella</taxon>
    </lineage>
</organism>
<sequence>MKRQPPPWLHRAPILVALVAILSPSIVAAQVGFEGPPIDYLKAEVHDPIATLAEELASGKKHLEHDSEHGYLKSVLEALTVPLSSQVLVFSKTSLQLHRISPRRPRAIYFNDDTYVGWCQRGDVIEFATTDPMQGAIFYSLSQDPELPPKFERDRGQCLTCHATSRTQNIPGFFVRSVFADSAGQPLLGSGTYTTDATSPFDERWGGWYVTGEHGTMRHMGNQTYTEENNRNASREPGANLTSLEDLVVTEPYLTPHSDLVALMVLEHQTQMHNAIAAANYETRLALHQSYQMNELLGREPGHVSDSAERRINAATEKVIKHLLFYDEFQLTSPISGSSSYSAEFSAQGPHDSQGRSLRQLDLTTRLLKYPCSYLIYSPAFDTLPDMVRSRVVSRLHGILSGEIQDADYEYLPTSTRHEILEILTATKPEFAQWAQNVATP</sequence>
<proteinExistence type="predicted"/>
<dbReference type="RefSeq" id="WP_145075675.1">
    <property type="nucleotide sequence ID" value="NZ_CP036298.1"/>
</dbReference>
<reference evidence="1 2" key="1">
    <citation type="submission" date="2019-02" db="EMBL/GenBank/DDBJ databases">
        <title>Deep-cultivation of Planctomycetes and their phenomic and genomic characterization uncovers novel biology.</title>
        <authorList>
            <person name="Wiegand S."/>
            <person name="Jogler M."/>
            <person name="Boedeker C."/>
            <person name="Pinto D."/>
            <person name="Vollmers J."/>
            <person name="Rivas-Marin E."/>
            <person name="Kohn T."/>
            <person name="Peeters S.H."/>
            <person name="Heuer A."/>
            <person name="Rast P."/>
            <person name="Oberbeckmann S."/>
            <person name="Bunk B."/>
            <person name="Jeske O."/>
            <person name="Meyerdierks A."/>
            <person name="Storesund J.E."/>
            <person name="Kallscheuer N."/>
            <person name="Luecker S."/>
            <person name="Lage O.M."/>
            <person name="Pohl T."/>
            <person name="Merkel B.J."/>
            <person name="Hornburger P."/>
            <person name="Mueller R.-W."/>
            <person name="Bruemmer F."/>
            <person name="Labrenz M."/>
            <person name="Spormann A.M."/>
            <person name="Op den Camp H."/>
            <person name="Overmann J."/>
            <person name="Amann R."/>
            <person name="Jetten M.S.M."/>
            <person name="Mascher T."/>
            <person name="Medema M.H."/>
            <person name="Devos D.P."/>
            <person name="Kaster A.-K."/>
            <person name="Ovreas L."/>
            <person name="Rohde M."/>
            <person name="Galperin M.Y."/>
            <person name="Jogler C."/>
        </authorList>
    </citation>
    <scope>NUCLEOTIDE SEQUENCE [LARGE SCALE GENOMIC DNA]</scope>
    <source>
        <strain evidence="1 2">Q31a</strain>
    </source>
</reference>
<name>A0A518G3J8_9BACT</name>
<protein>
    <recommendedName>
        <fullName evidence="3">Cytochrome c domain-containing protein</fullName>
    </recommendedName>
</protein>
<dbReference type="Proteomes" id="UP000318017">
    <property type="component" value="Chromosome"/>
</dbReference>
<keyword evidence="2" id="KW-1185">Reference proteome</keyword>
<dbReference type="EMBL" id="CP036298">
    <property type="protein sequence ID" value="QDV23119.1"/>
    <property type="molecule type" value="Genomic_DNA"/>
</dbReference>